<feature type="domain" description="DUF3347" evidence="1">
    <location>
        <begin position="48"/>
        <end position="139"/>
    </location>
</feature>
<dbReference type="InterPro" id="IPR021782">
    <property type="entry name" value="DUF3347"/>
</dbReference>
<dbReference type="PROSITE" id="PS51257">
    <property type="entry name" value="PROKAR_LIPOPROTEIN"/>
    <property type="match status" value="1"/>
</dbReference>
<evidence type="ECO:0000259" key="1">
    <source>
        <dbReference type="Pfam" id="PF11827"/>
    </source>
</evidence>
<reference evidence="2" key="1">
    <citation type="submission" date="2016-10" db="EMBL/GenBank/DDBJ databases">
        <title>Sequence of Gallionella enrichment culture.</title>
        <authorList>
            <person name="Poehlein A."/>
            <person name="Muehling M."/>
            <person name="Daniel R."/>
        </authorList>
    </citation>
    <scope>NUCLEOTIDE SEQUENCE</scope>
</reference>
<organism evidence="2">
    <name type="scientific">mine drainage metagenome</name>
    <dbReference type="NCBI Taxonomy" id="410659"/>
    <lineage>
        <taxon>unclassified sequences</taxon>
        <taxon>metagenomes</taxon>
        <taxon>ecological metagenomes</taxon>
    </lineage>
</organism>
<dbReference type="EMBL" id="MLJW01000093">
    <property type="protein sequence ID" value="OIR00605.1"/>
    <property type="molecule type" value="Genomic_DNA"/>
</dbReference>
<comment type="caution">
    <text evidence="2">The sequence shown here is derived from an EMBL/GenBank/DDBJ whole genome shotgun (WGS) entry which is preliminary data.</text>
</comment>
<dbReference type="Pfam" id="PF11827">
    <property type="entry name" value="DUF3347"/>
    <property type="match status" value="1"/>
</dbReference>
<protein>
    <recommendedName>
        <fullName evidence="1">DUF3347 domain-containing protein</fullName>
    </recommendedName>
</protein>
<accession>A0A1J5S8R0</accession>
<name>A0A1J5S8R0_9ZZZZ</name>
<gene>
    <name evidence="2" type="ORF">GALL_172950</name>
</gene>
<evidence type="ECO:0000313" key="2">
    <source>
        <dbReference type="EMBL" id="OIR00605.1"/>
    </source>
</evidence>
<sequence length="190" mass="21402">MKKLIVFGLMAMLTACGNSDSSQQIPKKESLNNIASSQPFNEAFSKLMDDYYHLKNNFIAESDTSINHYSRALIADADSLNFNLLMFDSTTMETARTAAANVSGELQGIIGEQDIENKRKSFYTLSEQLYDLIKLVQYNKEIIYRQKCDDVFDGAGATWLSNSTEIKNPYLPKTMSACGKITDTLDFRKK</sequence>
<proteinExistence type="predicted"/>
<dbReference type="AlphaFoldDB" id="A0A1J5S8R0"/>